<keyword evidence="4" id="KW-1185">Reference proteome</keyword>
<dbReference type="Proteomes" id="UP000479335">
    <property type="component" value="Unassembled WGS sequence"/>
</dbReference>
<proteinExistence type="predicted"/>
<evidence type="ECO:0000256" key="1">
    <source>
        <dbReference type="SAM" id="SignalP"/>
    </source>
</evidence>
<name>A0A6L8KF39_9BURK</name>
<reference evidence="3 4" key="1">
    <citation type="submission" date="2019-12" db="EMBL/GenBank/DDBJ databases">
        <title>Novel species isolated from a subtropical stream in China.</title>
        <authorList>
            <person name="Lu H."/>
        </authorList>
    </citation>
    <scope>NUCLEOTIDE SEQUENCE [LARGE SCALE GENOMIC DNA]</scope>
    <source>
        <strain evidence="3 4">FT135W</strain>
    </source>
</reference>
<comment type="caution">
    <text evidence="3">The sequence shown here is derived from an EMBL/GenBank/DDBJ whole genome shotgun (WGS) entry which is preliminary data.</text>
</comment>
<dbReference type="AlphaFoldDB" id="A0A6L8KF39"/>
<protein>
    <submittedName>
        <fullName evidence="3">Choice-of-anchor E domain-containing protein</fullName>
    </submittedName>
</protein>
<sequence>MKLKHFAAASLCVAAGAFAAPAMAAVKVYDITPVAANTLTNILTNLDIHQFDTTLGTLTSITIEYGSSVTGKVALSNAGPKNKNTTVGLTTTMTLTGPGSLSLGSDSKSLFSGVATTAAAGSSNVIKASGSSHLSSAYSVGAGNFSLFEGTGNVVASLAINAVGTSVGQTGIVSKFTTLADGIGKVTYTYTAAPVPEPETYGMLLLGLGVVAFAAKRKSRSAQA</sequence>
<evidence type="ECO:0000259" key="2">
    <source>
        <dbReference type="Pfam" id="PF07589"/>
    </source>
</evidence>
<dbReference type="EMBL" id="WWCN01000015">
    <property type="protein sequence ID" value="MYM25317.1"/>
    <property type="molecule type" value="Genomic_DNA"/>
</dbReference>
<dbReference type="RefSeq" id="WP_161008868.1">
    <property type="nucleotide sequence ID" value="NZ_WWCN01000015.1"/>
</dbReference>
<feature type="domain" description="Ice-binding protein C-terminal" evidence="2">
    <location>
        <begin position="194"/>
        <end position="218"/>
    </location>
</feature>
<dbReference type="InterPro" id="IPR013424">
    <property type="entry name" value="Ice-binding_C"/>
</dbReference>
<dbReference type="Pfam" id="PF07589">
    <property type="entry name" value="PEP-CTERM"/>
    <property type="match status" value="1"/>
</dbReference>
<organism evidence="3 4">
    <name type="scientific">Duganella flavida</name>
    <dbReference type="NCBI Taxonomy" id="2692175"/>
    <lineage>
        <taxon>Bacteria</taxon>
        <taxon>Pseudomonadati</taxon>
        <taxon>Pseudomonadota</taxon>
        <taxon>Betaproteobacteria</taxon>
        <taxon>Burkholderiales</taxon>
        <taxon>Oxalobacteraceae</taxon>
        <taxon>Telluria group</taxon>
        <taxon>Duganella</taxon>
    </lineage>
</organism>
<evidence type="ECO:0000313" key="4">
    <source>
        <dbReference type="Proteomes" id="UP000479335"/>
    </source>
</evidence>
<dbReference type="NCBIfam" id="NF033208">
    <property type="entry name" value="choice_anch_E"/>
    <property type="match status" value="1"/>
</dbReference>
<gene>
    <name evidence="3" type="ORF">GTP46_22065</name>
</gene>
<keyword evidence="1" id="KW-0732">Signal</keyword>
<feature type="chain" id="PRO_5026697653" evidence="1">
    <location>
        <begin position="25"/>
        <end position="224"/>
    </location>
</feature>
<dbReference type="NCBIfam" id="TIGR02595">
    <property type="entry name" value="PEP_CTERM"/>
    <property type="match status" value="1"/>
</dbReference>
<accession>A0A6L8KF39</accession>
<feature type="signal peptide" evidence="1">
    <location>
        <begin position="1"/>
        <end position="24"/>
    </location>
</feature>
<evidence type="ECO:0000313" key="3">
    <source>
        <dbReference type="EMBL" id="MYM25317.1"/>
    </source>
</evidence>